<name>A0A2T6ZRZ5_TUBBO</name>
<evidence type="ECO:0000313" key="3">
    <source>
        <dbReference type="Proteomes" id="UP000244722"/>
    </source>
</evidence>
<dbReference type="Proteomes" id="UP000244722">
    <property type="component" value="Unassembled WGS sequence"/>
</dbReference>
<keyword evidence="3" id="KW-1185">Reference proteome</keyword>
<sequence length="507" mass="56220">MGNTRRNGLRTEAGKKEIADTLHSRFNHLLKCPGCDSKTTFGAAFNKDAGGTADATGRLYRRFKCRARDICGKTLGVTEFVKLCHKLPPTASSNHHSAQISSDIGIDGPSINQDATTCEQESTIFVSHSSTQPKDYTRPSLIPIPSSSGTSDWNMESELSDNDESTLRKRGMTHLTHEMEILRELLWKSIHDGESMKIKIGQLESKVEKLLTAKRSADSHQPLSRIQSKVIQDNATSTNVESMIANQQPAFLTGDESVSDSGISPIPYSPPLLDTDPKYLDLLRSFRPLSYSSALQSSSKVNRHEIPSKVEPILPQVHNRSIVTTALYVSGIPFMTIKDIKNILASAPINLQRRDICNLSWIDRRIVEILVNTTHAQKIKNRIGKYSEYIVKSDFDPLSPESFHWDGNIQPESQEAILKRNFVMRLSASVGSTTKTSTRQHIIAWANHRGIGPHLQQELNKQGIIFNAENETAFGNDALNDSPSVQSVSRSKQQSSIITTGASKFTK</sequence>
<dbReference type="OrthoDB" id="5497177at2759"/>
<feature type="compositionally biased region" description="Polar residues" evidence="1">
    <location>
        <begin position="497"/>
        <end position="507"/>
    </location>
</feature>
<organism evidence="2 3">
    <name type="scientific">Tuber borchii</name>
    <name type="common">White truffle</name>
    <dbReference type="NCBI Taxonomy" id="42251"/>
    <lineage>
        <taxon>Eukaryota</taxon>
        <taxon>Fungi</taxon>
        <taxon>Dikarya</taxon>
        <taxon>Ascomycota</taxon>
        <taxon>Pezizomycotina</taxon>
        <taxon>Pezizomycetes</taxon>
        <taxon>Pezizales</taxon>
        <taxon>Tuberaceae</taxon>
        <taxon>Tuber</taxon>
    </lineage>
</organism>
<feature type="region of interest" description="Disordered" evidence="1">
    <location>
        <begin position="477"/>
        <end position="507"/>
    </location>
</feature>
<proteinExistence type="predicted"/>
<gene>
    <name evidence="2" type="ORF">B9Z19DRAFT_1065196</name>
</gene>
<evidence type="ECO:0000256" key="1">
    <source>
        <dbReference type="SAM" id="MobiDB-lite"/>
    </source>
</evidence>
<dbReference type="AlphaFoldDB" id="A0A2T6ZRZ5"/>
<reference evidence="2 3" key="1">
    <citation type="submission" date="2017-04" db="EMBL/GenBank/DDBJ databases">
        <title>Draft genome sequence of Tuber borchii Vittad., a whitish edible truffle.</title>
        <authorList>
            <consortium name="DOE Joint Genome Institute"/>
            <person name="Murat C."/>
            <person name="Kuo A."/>
            <person name="Barry K.W."/>
            <person name="Clum A."/>
            <person name="Dockter R.B."/>
            <person name="Fauchery L."/>
            <person name="Iotti M."/>
            <person name="Kohler A."/>
            <person name="Labutti K."/>
            <person name="Lindquist E.A."/>
            <person name="Lipzen A."/>
            <person name="Ohm R.A."/>
            <person name="Wang M."/>
            <person name="Grigoriev I.V."/>
            <person name="Zambonelli A."/>
            <person name="Martin F.M."/>
        </authorList>
    </citation>
    <scope>NUCLEOTIDE SEQUENCE [LARGE SCALE GENOMIC DNA]</scope>
    <source>
        <strain evidence="2 3">Tbo3840</strain>
    </source>
</reference>
<feature type="compositionally biased region" description="Polar residues" evidence="1">
    <location>
        <begin position="145"/>
        <end position="154"/>
    </location>
</feature>
<evidence type="ECO:0000313" key="2">
    <source>
        <dbReference type="EMBL" id="PUU78236.1"/>
    </source>
</evidence>
<feature type="region of interest" description="Disordered" evidence="1">
    <location>
        <begin position="128"/>
        <end position="165"/>
    </location>
</feature>
<accession>A0A2T6ZRZ5</accession>
<dbReference type="STRING" id="42251.A0A2T6ZRZ5"/>
<comment type="caution">
    <text evidence="2">The sequence shown here is derived from an EMBL/GenBank/DDBJ whole genome shotgun (WGS) entry which is preliminary data.</text>
</comment>
<feature type="compositionally biased region" description="Low complexity" evidence="1">
    <location>
        <begin position="482"/>
        <end position="496"/>
    </location>
</feature>
<dbReference type="EMBL" id="NESQ01000126">
    <property type="protein sequence ID" value="PUU78236.1"/>
    <property type="molecule type" value="Genomic_DNA"/>
</dbReference>
<protein>
    <submittedName>
        <fullName evidence="2">Uncharacterized protein</fullName>
    </submittedName>
</protein>